<dbReference type="InterPro" id="IPR000742">
    <property type="entry name" value="EGF"/>
</dbReference>
<name>A0ABD0XHG4_UMBPY</name>
<dbReference type="SUPFAM" id="SSF57184">
    <property type="entry name" value="Growth factor receptor domain"/>
    <property type="match status" value="1"/>
</dbReference>
<feature type="repeat" description="LDL-receptor class B" evidence="10">
    <location>
        <begin position="832"/>
        <end position="874"/>
    </location>
</feature>
<comment type="caution">
    <text evidence="12">The sequence shown here is derived from an EMBL/GenBank/DDBJ whole genome shotgun (WGS) entry which is preliminary data.</text>
</comment>
<evidence type="ECO:0000256" key="6">
    <source>
        <dbReference type="ARBA" id="ARBA00023157"/>
    </source>
</evidence>
<dbReference type="PROSITE" id="PS50068">
    <property type="entry name" value="LDLRA_2"/>
    <property type="match status" value="1"/>
</dbReference>
<dbReference type="Pfam" id="PF00057">
    <property type="entry name" value="Ldl_recept_a"/>
    <property type="match status" value="1"/>
</dbReference>
<dbReference type="InterPro" id="IPR011042">
    <property type="entry name" value="6-blade_b-propeller_TolB-like"/>
</dbReference>
<dbReference type="InterPro" id="IPR023415">
    <property type="entry name" value="LDLR_class-A_CS"/>
</dbReference>
<feature type="repeat" description="LDL-receptor class B" evidence="10">
    <location>
        <begin position="296"/>
        <end position="342"/>
    </location>
</feature>
<evidence type="ECO:0000256" key="5">
    <source>
        <dbReference type="ARBA" id="ARBA00023136"/>
    </source>
</evidence>
<dbReference type="Gene3D" id="2.120.10.30">
    <property type="entry name" value="TolB, C-terminal domain"/>
    <property type="match status" value="4"/>
</dbReference>
<dbReference type="PANTHER" id="PTHR46513:SF37">
    <property type="entry name" value="LDL RECEPTOR RELATED PROTEIN 1-RELATED"/>
    <property type="match status" value="1"/>
</dbReference>
<dbReference type="FunFam" id="4.10.400.10:FF:000008">
    <property type="entry name" value="Low density lipoprotein receptor-related protein 1"/>
    <property type="match status" value="1"/>
</dbReference>
<evidence type="ECO:0000256" key="4">
    <source>
        <dbReference type="ARBA" id="ARBA00022737"/>
    </source>
</evidence>
<keyword evidence="6 9" id="KW-1015">Disulfide bond</keyword>
<keyword evidence="13" id="KW-1185">Reference proteome</keyword>
<feature type="domain" description="EGF-like" evidence="11">
    <location>
        <begin position="113"/>
        <end position="149"/>
    </location>
</feature>
<keyword evidence="2" id="KW-0245">EGF-like domain</keyword>
<dbReference type="SUPFAM" id="SSF63825">
    <property type="entry name" value="YWTD domain"/>
    <property type="match status" value="3"/>
</dbReference>
<evidence type="ECO:0000256" key="2">
    <source>
        <dbReference type="ARBA" id="ARBA00022536"/>
    </source>
</evidence>
<evidence type="ECO:0000256" key="8">
    <source>
        <dbReference type="ARBA" id="ARBA00023180"/>
    </source>
</evidence>
<dbReference type="InterPro" id="IPR050778">
    <property type="entry name" value="Cueball_EGF_LRP_Nidogen"/>
</dbReference>
<dbReference type="FunFam" id="2.120.10.30:FF:000019">
    <property type="entry name" value="Low-density lipoprotein receptor-related protein 1"/>
    <property type="match status" value="1"/>
</dbReference>
<dbReference type="PANTHER" id="PTHR46513">
    <property type="entry name" value="VITELLOGENIN RECEPTOR-LIKE PROTEIN-RELATED-RELATED"/>
    <property type="match status" value="1"/>
</dbReference>
<dbReference type="Gene3D" id="4.10.400.10">
    <property type="entry name" value="Low-density Lipoprotein Receptor"/>
    <property type="match status" value="1"/>
</dbReference>
<feature type="domain" description="EGF-like" evidence="11">
    <location>
        <begin position="1056"/>
        <end position="1093"/>
    </location>
</feature>
<feature type="disulfide bond" evidence="9">
    <location>
        <begin position="36"/>
        <end position="51"/>
    </location>
</feature>
<dbReference type="InterPro" id="IPR000033">
    <property type="entry name" value="LDLR_classB_rpt"/>
</dbReference>
<dbReference type="InterPro" id="IPR002172">
    <property type="entry name" value="LDrepeatLR_classA_rpt"/>
</dbReference>
<dbReference type="FunFam" id="2.120.10.30:FF:000009">
    <property type="entry name" value="Putative low-density lipoprotein receptor-related protein 1B"/>
    <property type="match status" value="1"/>
</dbReference>
<dbReference type="EMBL" id="JAGEUA010000001">
    <property type="protein sequence ID" value="KAL1020888.1"/>
    <property type="molecule type" value="Genomic_DNA"/>
</dbReference>
<dbReference type="Gene3D" id="2.10.25.10">
    <property type="entry name" value="Laminin"/>
    <property type="match status" value="3"/>
</dbReference>
<dbReference type="SUPFAM" id="SSF57424">
    <property type="entry name" value="LDL receptor-like module"/>
    <property type="match status" value="1"/>
</dbReference>
<comment type="subcellular location">
    <subcellularLocation>
        <location evidence="1">Membrane</location>
        <topology evidence="1">Single-pass membrane protein</topology>
    </subcellularLocation>
</comment>
<evidence type="ECO:0000313" key="13">
    <source>
        <dbReference type="Proteomes" id="UP001557470"/>
    </source>
</evidence>
<evidence type="ECO:0000313" key="12">
    <source>
        <dbReference type="EMBL" id="KAL1020888.1"/>
    </source>
</evidence>
<dbReference type="Proteomes" id="UP001557470">
    <property type="component" value="Unassembled WGS sequence"/>
</dbReference>
<dbReference type="PROSITE" id="PS01209">
    <property type="entry name" value="LDLRA_1"/>
    <property type="match status" value="1"/>
</dbReference>
<feature type="repeat" description="LDL-receptor class B" evidence="10">
    <location>
        <begin position="253"/>
        <end position="295"/>
    </location>
</feature>
<dbReference type="FunFam" id="2.10.25.10:FF:000505">
    <property type="entry name" value="Low-density lipoprotein receptor-related protein 1"/>
    <property type="match status" value="1"/>
</dbReference>
<dbReference type="FunFam" id="2.10.25.10:FF:000129">
    <property type="entry name" value="Low-density lipoprotein receptor-related protein 1"/>
    <property type="match status" value="1"/>
</dbReference>
<evidence type="ECO:0000256" key="3">
    <source>
        <dbReference type="ARBA" id="ARBA00022583"/>
    </source>
</evidence>
<dbReference type="CDD" id="cd00112">
    <property type="entry name" value="LDLa"/>
    <property type="match status" value="1"/>
</dbReference>
<dbReference type="Pfam" id="PF14670">
    <property type="entry name" value="FXa_inhibition"/>
    <property type="match status" value="3"/>
</dbReference>
<feature type="domain" description="EGF-like" evidence="11">
    <location>
        <begin position="436"/>
        <end position="476"/>
    </location>
</feature>
<dbReference type="PROSITE" id="PS51120">
    <property type="entry name" value="LDLRB"/>
    <property type="match status" value="8"/>
</dbReference>
<keyword evidence="8" id="KW-0325">Glycoprotein</keyword>
<feature type="repeat" description="LDL-receptor class B" evidence="10">
    <location>
        <begin position="875"/>
        <end position="917"/>
    </location>
</feature>
<keyword evidence="5" id="KW-0472">Membrane</keyword>
<dbReference type="GO" id="GO:0005905">
    <property type="term" value="C:clathrin-coated pit"/>
    <property type="evidence" value="ECO:0007669"/>
    <property type="project" value="UniProtKB-KW"/>
</dbReference>
<keyword evidence="7" id="KW-0675">Receptor</keyword>
<keyword evidence="3" id="KW-0254">Endocytosis</keyword>
<dbReference type="SUPFAM" id="SSF57196">
    <property type="entry name" value="EGF/Laminin"/>
    <property type="match status" value="2"/>
</dbReference>
<organism evidence="12 13">
    <name type="scientific">Umbra pygmaea</name>
    <name type="common">Eastern mudminnow</name>
    <dbReference type="NCBI Taxonomy" id="75934"/>
    <lineage>
        <taxon>Eukaryota</taxon>
        <taxon>Metazoa</taxon>
        <taxon>Chordata</taxon>
        <taxon>Craniata</taxon>
        <taxon>Vertebrata</taxon>
        <taxon>Euteleostomi</taxon>
        <taxon>Actinopterygii</taxon>
        <taxon>Neopterygii</taxon>
        <taxon>Teleostei</taxon>
        <taxon>Protacanthopterygii</taxon>
        <taxon>Esociformes</taxon>
        <taxon>Umbridae</taxon>
        <taxon>Umbra</taxon>
    </lineage>
</organism>
<protein>
    <recommendedName>
        <fullName evidence="11">EGF-like domain-containing protein</fullName>
    </recommendedName>
</protein>
<sequence length="1223" mass="137427">MRSNCTNQATRPPGGCHMDEFQCRMDGLCIPMRWRCDGDTDCMDLSDESHCDGVTQMCDPAVKFSCRDSDLCSVDNGGCSHNCSIIPGEGFMCSCPLGMELGADNKTCQIMNLCAKHLKCSQNCEQEKSSVKCSCYKGWELEPDMETCKSSDPFKPFIIFSNRHEIRRIDLHKGEFSVLVPNLRNTIALDFHLNQSTLYWTDVVEDKICKWKLAGGKAVGSSNCVHYSLTSFEVVIQYGLATPEGLAVDWIGGNIYWVESNLDQIEVARLDGTMRTTLLAGDVEHPRAIALDPREGILFWTDWDASLPRIEAASMSGEGRRTIHKETGNGGWPNGLTVDYMERRIVWIDARSDAIYSALYDGGGLIEVLRGHEYLSHPFAVTMYGGEVYWTDWRTNTLAKANKWTGNNVTVVQRTNTQPFDLQVYHPSRQPEAPNPCASADGESLCSHLCLISYNQTFSCACPHLMKLQADKRTCKESRQFLLYARQIEIRGVDIDNPYYNYIISFTVPDIDNVTVVDYDAVEHRIYWSDVRTQAIKRAFINGTVVETVVSADLPNAHGLAVDWVSRNLFWTSYDANKKQINVARLDGSFKNAVIQGLDKPHCLVLHPILGKLYWTDGNNISMANMDGSNHTVLFTNQRALWVSLSIDYDREHLYWISSGNGTISRCQLDGSGLEVLDGLKPGKLIRASALAIMGDKLWWADQSSDQIGTCDKSNGGNWKILRNNTSPVMHMRIYNETLQTSTGTNKCSKNNGECSQLCLPTSPSTHSCMCTAGYSLKSGQKSCEGMGSFLLYSVHEGIRGIPLDPSDKSDALVPVSGTSLAVGIDFHADNDTIYWVDMGLSTISRAKRDQTWREDVITNGIGRVEGITVDWIAGNIYWTDQGFDVIEVARLNGSFRYVVISHGLDKPRAITVHPEKGYLFWTEWGQVPRIERSLLDGSDRVVLVNINISWPNGISIDYKANLLYWCDARRDTIERINLENGENRELVLANNNMDMFALSVFQNYIYWSDRTHANGSIKRGNKDNATDYVYLRTGIGVQLKDIKVFNRDRQQGTNICKENNGGCEQLCLFRGNKQRTCACAHGMLAEDGSSCRDYDNYLLYSERTILKSIHLLNETNLNAPIKPFEDPDHMKNVIALAFDYRGGGGKGANRVFFSDIHFGNIQQINDDGSDLKKVVESEYVGLELWWVILNRRHKTLLLTISLFSFSIAHAHSYIYCFIHFAI</sequence>
<accession>A0ABD0XHG4</accession>
<evidence type="ECO:0000259" key="11">
    <source>
        <dbReference type="SMART" id="SM00181"/>
    </source>
</evidence>
<dbReference type="InterPro" id="IPR009030">
    <property type="entry name" value="Growth_fac_rcpt_cys_sf"/>
</dbReference>
<proteinExistence type="predicted"/>
<feature type="repeat" description="LDL-receptor class B" evidence="10">
    <location>
        <begin position="611"/>
        <end position="651"/>
    </location>
</feature>
<dbReference type="FunFam" id="2.120.10.30:FF:000012">
    <property type="entry name" value="Low density lipoprotein receptor-related protein 1"/>
    <property type="match status" value="1"/>
</dbReference>
<feature type="repeat" description="LDL-receptor class B" evidence="10">
    <location>
        <begin position="524"/>
        <end position="566"/>
    </location>
</feature>
<dbReference type="InterPro" id="IPR036055">
    <property type="entry name" value="LDL_receptor-like_sf"/>
</dbReference>
<keyword evidence="4" id="KW-0677">Repeat</keyword>
<feature type="repeat" description="LDL-receptor class B" evidence="10">
    <location>
        <begin position="962"/>
        <end position="1005"/>
    </location>
</feature>
<feature type="domain" description="EGF-like" evidence="11">
    <location>
        <begin position="747"/>
        <end position="785"/>
    </location>
</feature>
<evidence type="ECO:0000256" key="7">
    <source>
        <dbReference type="ARBA" id="ARBA00023170"/>
    </source>
</evidence>
<evidence type="ECO:0000256" key="10">
    <source>
        <dbReference type="PROSITE-ProRule" id="PRU00461"/>
    </source>
</evidence>
<feature type="repeat" description="LDL-receptor class B" evidence="10">
    <location>
        <begin position="918"/>
        <end position="961"/>
    </location>
</feature>
<reference evidence="12 13" key="1">
    <citation type="submission" date="2024-06" db="EMBL/GenBank/DDBJ databases">
        <authorList>
            <person name="Pan Q."/>
            <person name="Wen M."/>
            <person name="Jouanno E."/>
            <person name="Zahm M."/>
            <person name="Klopp C."/>
            <person name="Cabau C."/>
            <person name="Louis A."/>
            <person name="Berthelot C."/>
            <person name="Parey E."/>
            <person name="Roest Crollius H."/>
            <person name="Montfort J."/>
            <person name="Robinson-Rechavi M."/>
            <person name="Bouchez O."/>
            <person name="Lampietro C."/>
            <person name="Lopez Roques C."/>
            <person name="Donnadieu C."/>
            <person name="Postlethwait J."/>
            <person name="Bobe J."/>
            <person name="Verreycken H."/>
            <person name="Guiguen Y."/>
        </authorList>
    </citation>
    <scope>NUCLEOTIDE SEQUENCE [LARGE SCALE GENOMIC DNA]</scope>
    <source>
        <strain evidence="12">Up_M1</strain>
        <tissue evidence="12">Testis</tissue>
    </source>
</reference>
<gene>
    <name evidence="12" type="ORF">UPYG_G00006020</name>
</gene>
<dbReference type="SMART" id="SM00181">
    <property type="entry name" value="EGF"/>
    <property type="match status" value="5"/>
</dbReference>
<comment type="caution">
    <text evidence="9">Lacks conserved residue(s) required for the propagation of feature annotation.</text>
</comment>
<dbReference type="SMART" id="SM00135">
    <property type="entry name" value="LY"/>
    <property type="match status" value="16"/>
</dbReference>
<dbReference type="SMART" id="SM00192">
    <property type="entry name" value="LDLa"/>
    <property type="match status" value="1"/>
</dbReference>
<dbReference type="AlphaFoldDB" id="A0ABD0XHG4"/>
<feature type="domain" description="EGF-like" evidence="11">
    <location>
        <begin position="71"/>
        <end position="109"/>
    </location>
</feature>
<evidence type="ECO:0000256" key="9">
    <source>
        <dbReference type="PROSITE-ProRule" id="PRU00124"/>
    </source>
</evidence>
<evidence type="ECO:0000256" key="1">
    <source>
        <dbReference type="ARBA" id="ARBA00004167"/>
    </source>
</evidence>
<dbReference type="GO" id="GO:0006897">
    <property type="term" value="P:endocytosis"/>
    <property type="evidence" value="ECO:0007669"/>
    <property type="project" value="UniProtKB-KW"/>
</dbReference>
<dbReference type="Pfam" id="PF00058">
    <property type="entry name" value="Ldl_recept_b"/>
    <property type="match status" value="5"/>
</dbReference>